<sequence>ADMVRRAMSKKKVKDIEKERGAFIRGDASRNISGCVANGIPEDVAASIYNEMYDFANYAFNKAHSVCYAVIAYQTAWFKCYYPREYMAAL</sequence>
<feature type="non-terminal residue" evidence="1">
    <location>
        <position position="90"/>
    </location>
</feature>
<dbReference type="PANTHER" id="PTHR32294">
    <property type="entry name" value="DNA POLYMERASE III SUBUNIT ALPHA"/>
    <property type="match status" value="1"/>
</dbReference>
<name>A0A8I0H4F2_XANCI</name>
<evidence type="ECO:0000313" key="1">
    <source>
        <dbReference type="EMBL" id="MBD4339021.1"/>
    </source>
</evidence>
<dbReference type="Proteomes" id="UP000653002">
    <property type="component" value="Unassembled WGS sequence"/>
</dbReference>
<dbReference type="GO" id="GO:0006260">
    <property type="term" value="P:DNA replication"/>
    <property type="evidence" value="ECO:0007669"/>
    <property type="project" value="InterPro"/>
</dbReference>
<protein>
    <recommendedName>
        <fullName evidence="3">DNA polymerase III subunit alpha</fullName>
    </recommendedName>
</protein>
<gene>
    <name evidence="1" type="ORF">GUH15_23785</name>
</gene>
<evidence type="ECO:0000313" key="2">
    <source>
        <dbReference type="Proteomes" id="UP000653002"/>
    </source>
</evidence>
<dbReference type="AlphaFoldDB" id="A0A8I0H4F2"/>
<comment type="caution">
    <text evidence="1">The sequence shown here is derived from an EMBL/GenBank/DDBJ whole genome shotgun (WGS) entry which is preliminary data.</text>
</comment>
<dbReference type="EMBL" id="JAABFR010001948">
    <property type="protein sequence ID" value="MBD4339021.1"/>
    <property type="molecule type" value="Genomic_DNA"/>
</dbReference>
<dbReference type="InterPro" id="IPR004805">
    <property type="entry name" value="DnaE2/DnaE/PolC"/>
</dbReference>
<dbReference type="PANTHER" id="PTHR32294:SF0">
    <property type="entry name" value="DNA POLYMERASE III SUBUNIT ALPHA"/>
    <property type="match status" value="1"/>
</dbReference>
<accession>A0A8I0H4F2</accession>
<feature type="non-terminal residue" evidence="1">
    <location>
        <position position="1"/>
    </location>
</feature>
<proteinExistence type="predicted"/>
<reference evidence="1" key="1">
    <citation type="submission" date="2020-01" db="EMBL/GenBank/DDBJ databases">
        <authorList>
            <person name="Richard D."/>
        </authorList>
    </citation>
    <scope>NUCLEOTIDE SEQUENCE</scope>
    <source>
        <strain evidence="1">JP541</strain>
    </source>
</reference>
<evidence type="ECO:0008006" key="3">
    <source>
        <dbReference type="Google" id="ProtNLM"/>
    </source>
</evidence>
<organism evidence="1 2">
    <name type="scientific">Xanthomonas citri pv. citri</name>
    <dbReference type="NCBI Taxonomy" id="611301"/>
    <lineage>
        <taxon>Bacteria</taxon>
        <taxon>Pseudomonadati</taxon>
        <taxon>Pseudomonadota</taxon>
        <taxon>Gammaproteobacteria</taxon>
        <taxon>Lysobacterales</taxon>
        <taxon>Lysobacteraceae</taxon>
        <taxon>Xanthomonas</taxon>
    </lineage>
</organism>
<dbReference type="GO" id="GO:0008408">
    <property type="term" value="F:3'-5' exonuclease activity"/>
    <property type="evidence" value="ECO:0007669"/>
    <property type="project" value="InterPro"/>
</dbReference>